<dbReference type="AlphaFoldDB" id="A0A6I4J164"/>
<dbReference type="InterPro" id="IPR050767">
    <property type="entry name" value="Sel1_AlgK"/>
</dbReference>
<protein>
    <recommendedName>
        <fullName evidence="1">SPOR domain-containing protein</fullName>
    </recommendedName>
</protein>
<sequence length="221" mass="23494">MLALVLTGLLAAAPAGDADHAYRLGRAYKTGAGVPLDPAKAERWFEKAVQLGSAKGEAEYGLVLYQNGKQREAVPWLRKGAVRGDRRAQYVLGTILLNGVYAPKDEDQGRQLIAHAAKAGLPAAAEALAVIGAPLPSPRSSARPAAAGWRVQVGAFSSRANAERLWARLKPAPPLVPSFRFDGRLTHLQIGPFDSPAAADAFCRHVRDLSPDCFRMAPGPS</sequence>
<dbReference type="RefSeq" id="WP_157027316.1">
    <property type="nucleotide sequence ID" value="NZ_WQMS01000013.1"/>
</dbReference>
<dbReference type="SMART" id="SM00671">
    <property type="entry name" value="SEL1"/>
    <property type="match status" value="3"/>
</dbReference>
<dbReference type="SUPFAM" id="SSF110997">
    <property type="entry name" value="Sporulation related repeat"/>
    <property type="match status" value="1"/>
</dbReference>
<feature type="domain" description="SPOR" evidence="1">
    <location>
        <begin position="143"/>
        <end position="218"/>
    </location>
</feature>
<reference evidence="2 3" key="1">
    <citation type="submission" date="2019-12" db="EMBL/GenBank/DDBJ databases">
        <authorList>
            <person name="Huq M.A."/>
        </authorList>
    </citation>
    <scope>NUCLEOTIDE SEQUENCE [LARGE SCALE GENOMIC DNA]</scope>
    <source>
        <strain evidence="2 3">MAH-20</strain>
    </source>
</reference>
<evidence type="ECO:0000259" key="1">
    <source>
        <dbReference type="PROSITE" id="PS51724"/>
    </source>
</evidence>
<accession>A0A6I4J164</accession>
<dbReference type="EMBL" id="WQMS01000013">
    <property type="protein sequence ID" value="MVO78362.1"/>
    <property type="molecule type" value="Genomic_DNA"/>
</dbReference>
<gene>
    <name evidence="2" type="ORF">GON01_10510</name>
</gene>
<dbReference type="Gene3D" id="1.25.40.10">
    <property type="entry name" value="Tetratricopeptide repeat domain"/>
    <property type="match status" value="1"/>
</dbReference>
<organism evidence="2 3">
    <name type="scientific">Sphingomonas horti</name>
    <dbReference type="NCBI Taxonomy" id="2682842"/>
    <lineage>
        <taxon>Bacteria</taxon>
        <taxon>Pseudomonadati</taxon>
        <taxon>Pseudomonadota</taxon>
        <taxon>Alphaproteobacteria</taxon>
        <taxon>Sphingomonadales</taxon>
        <taxon>Sphingomonadaceae</taxon>
        <taxon>Sphingomonas</taxon>
    </lineage>
</organism>
<dbReference type="PANTHER" id="PTHR11102">
    <property type="entry name" value="SEL-1-LIKE PROTEIN"/>
    <property type="match status" value="1"/>
</dbReference>
<dbReference type="InterPro" id="IPR006597">
    <property type="entry name" value="Sel1-like"/>
</dbReference>
<dbReference type="Gene3D" id="3.30.70.1070">
    <property type="entry name" value="Sporulation related repeat"/>
    <property type="match status" value="1"/>
</dbReference>
<dbReference type="GO" id="GO:0042834">
    <property type="term" value="F:peptidoglycan binding"/>
    <property type="evidence" value="ECO:0007669"/>
    <property type="project" value="InterPro"/>
</dbReference>
<name>A0A6I4J164_9SPHN</name>
<proteinExistence type="predicted"/>
<evidence type="ECO:0000313" key="3">
    <source>
        <dbReference type="Proteomes" id="UP000441389"/>
    </source>
</evidence>
<dbReference type="InterPro" id="IPR036680">
    <property type="entry name" value="SPOR-like_sf"/>
</dbReference>
<comment type="caution">
    <text evidence="2">The sequence shown here is derived from an EMBL/GenBank/DDBJ whole genome shotgun (WGS) entry which is preliminary data.</text>
</comment>
<dbReference type="InterPro" id="IPR011990">
    <property type="entry name" value="TPR-like_helical_dom_sf"/>
</dbReference>
<dbReference type="Pfam" id="PF08238">
    <property type="entry name" value="Sel1"/>
    <property type="match status" value="2"/>
</dbReference>
<dbReference type="InterPro" id="IPR007730">
    <property type="entry name" value="SPOR-like_dom"/>
</dbReference>
<dbReference type="Proteomes" id="UP000441389">
    <property type="component" value="Unassembled WGS sequence"/>
</dbReference>
<dbReference type="PROSITE" id="PS51724">
    <property type="entry name" value="SPOR"/>
    <property type="match status" value="1"/>
</dbReference>
<dbReference type="PANTHER" id="PTHR11102:SF160">
    <property type="entry name" value="ERAD-ASSOCIATED E3 UBIQUITIN-PROTEIN LIGASE COMPONENT HRD3"/>
    <property type="match status" value="1"/>
</dbReference>
<evidence type="ECO:0000313" key="2">
    <source>
        <dbReference type="EMBL" id="MVO78362.1"/>
    </source>
</evidence>
<dbReference type="Pfam" id="PF05036">
    <property type="entry name" value="SPOR"/>
    <property type="match status" value="1"/>
</dbReference>
<keyword evidence="3" id="KW-1185">Reference proteome</keyword>
<dbReference type="SUPFAM" id="SSF81901">
    <property type="entry name" value="HCP-like"/>
    <property type="match status" value="1"/>
</dbReference>